<evidence type="ECO:0008006" key="4">
    <source>
        <dbReference type="Google" id="ProtNLM"/>
    </source>
</evidence>
<feature type="region of interest" description="Disordered" evidence="1">
    <location>
        <begin position="19"/>
        <end position="41"/>
    </location>
</feature>
<evidence type="ECO:0000256" key="1">
    <source>
        <dbReference type="SAM" id="MobiDB-lite"/>
    </source>
</evidence>
<accession>D7KWY5</accession>
<keyword evidence="3" id="KW-1185">Reference proteome</keyword>
<dbReference type="InterPro" id="IPR050354">
    <property type="entry name" value="F-box/kelch-repeat_ARATH"/>
</dbReference>
<gene>
    <name evidence="2" type="ORF">ARALYDRAFT_894692</name>
</gene>
<reference evidence="3" key="1">
    <citation type="journal article" date="2011" name="Nat. Genet.">
        <title>The Arabidopsis lyrata genome sequence and the basis of rapid genome size change.</title>
        <authorList>
            <person name="Hu T.T."/>
            <person name="Pattyn P."/>
            <person name="Bakker E.G."/>
            <person name="Cao J."/>
            <person name="Cheng J.-F."/>
            <person name="Clark R.M."/>
            <person name="Fahlgren N."/>
            <person name="Fawcett J.A."/>
            <person name="Grimwood J."/>
            <person name="Gundlach H."/>
            <person name="Haberer G."/>
            <person name="Hollister J.D."/>
            <person name="Ossowski S."/>
            <person name="Ottilar R.P."/>
            <person name="Salamov A.A."/>
            <person name="Schneeberger K."/>
            <person name="Spannagl M."/>
            <person name="Wang X."/>
            <person name="Yang L."/>
            <person name="Nasrallah M.E."/>
            <person name="Bergelson J."/>
            <person name="Carrington J.C."/>
            <person name="Gaut B.S."/>
            <person name="Schmutz J."/>
            <person name="Mayer K.F.X."/>
            <person name="Van de Peer Y."/>
            <person name="Grigoriev I.V."/>
            <person name="Nordborg M."/>
            <person name="Weigel D."/>
            <person name="Guo Y.-L."/>
        </authorList>
    </citation>
    <scope>NUCLEOTIDE SEQUENCE [LARGE SCALE GENOMIC DNA]</scope>
    <source>
        <strain evidence="3">cv. MN47</strain>
    </source>
</reference>
<dbReference type="Proteomes" id="UP000008694">
    <property type="component" value="Unassembled WGS sequence"/>
</dbReference>
<dbReference type="eggNOG" id="KOG1072">
    <property type="taxonomic scope" value="Eukaryota"/>
</dbReference>
<dbReference type="Gramene" id="scaffold_201766.1">
    <property type="protein sequence ID" value="scaffold_201766.1"/>
    <property type="gene ID" value="scaffold_201766.1"/>
</dbReference>
<name>D7KWY5_ARALL</name>
<proteinExistence type="predicted"/>
<dbReference type="EMBL" id="GL348714">
    <property type="protein sequence ID" value="EFH64961.1"/>
    <property type="molecule type" value="Genomic_DNA"/>
</dbReference>
<evidence type="ECO:0000313" key="3">
    <source>
        <dbReference type="Proteomes" id="UP000008694"/>
    </source>
</evidence>
<dbReference type="PANTHER" id="PTHR24414">
    <property type="entry name" value="F-BOX/KELCH-REPEAT PROTEIN SKIP4"/>
    <property type="match status" value="1"/>
</dbReference>
<organism evidence="3">
    <name type="scientific">Arabidopsis lyrata subsp. lyrata</name>
    <name type="common">Lyre-leaved rock-cress</name>
    <dbReference type="NCBI Taxonomy" id="81972"/>
    <lineage>
        <taxon>Eukaryota</taxon>
        <taxon>Viridiplantae</taxon>
        <taxon>Streptophyta</taxon>
        <taxon>Embryophyta</taxon>
        <taxon>Tracheophyta</taxon>
        <taxon>Spermatophyta</taxon>
        <taxon>Magnoliopsida</taxon>
        <taxon>eudicotyledons</taxon>
        <taxon>Gunneridae</taxon>
        <taxon>Pentapetalae</taxon>
        <taxon>rosids</taxon>
        <taxon>malvids</taxon>
        <taxon>Brassicales</taxon>
        <taxon>Brassicaceae</taxon>
        <taxon>Camelineae</taxon>
        <taxon>Arabidopsis</taxon>
    </lineage>
</organism>
<sequence>MKRRCAISCCCELGLTMSNNASEVPSHSKRRKKSKEASPSWSGLCSLPDAVAVSCLAKVSRLDHAALAIASKSHRSLVASPELCHLRRRIGCTEASLYVCLRIFPDPIP</sequence>
<dbReference type="AlphaFoldDB" id="D7KWY5"/>
<evidence type="ECO:0000313" key="2">
    <source>
        <dbReference type="EMBL" id="EFH64961.1"/>
    </source>
</evidence>
<protein>
    <recommendedName>
        <fullName evidence="4">F-box domain-containing protein</fullName>
    </recommendedName>
</protein>
<dbReference type="HOGENOM" id="CLU_174279_0_0_1"/>
<dbReference type="PANTHER" id="PTHR24414:SF145">
    <property type="entry name" value="F-BOX DOMAIN-CONTAINING PROTEIN"/>
    <property type="match status" value="1"/>
</dbReference>